<dbReference type="EMBL" id="JAWMAJ010000287">
    <property type="protein sequence ID" value="MDV7223162.1"/>
    <property type="molecule type" value="Genomic_DNA"/>
</dbReference>
<sequence length="349" mass="36598">MPEPTTPRPEFTADPTSPAPPQPRDVLAFATSVAASDTSTSIVVDPAGEPQITLGARKLSERQDIVYATAQDADGNPVPLRMDLLVPDTDEPAPLVLYVPGGGFMISRKELAPETRAYVAEAGFAVASIEYRTIPQGTTFREAVADVHNALRHLRAHAEEYGIDTGRVALWGESAGGYLVAMAGVLGGRSLLDPATTDPDAAVQAVVDNFGASDLTRIAADFDPATQASFEGADNIAAMFVNGRTSGASLADAPQAAAEANPISHLDSAPALPAFLLLHGTADPIVSPSQTLILHEALRAHGADSTRVVLLGAGHGDMAVLDDEEVGLPWSTRRTMDLITDFLRRTLHG</sequence>
<comment type="caution">
    <text evidence="4">The sequence shown here is derived from an EMBL/GenBank/DDBJ whole genome shotgun (WGS) entry which is preliminary data.</text>
</comment>
<organism evidence="4 5">
    <name type="scientific">Streptomyces prunicolor</name>
    <dbReference type="NCBI Taxonomy" id="67348"/>
    <lineage>
        <taxon>Bacteria</taxon>
        <taxon>Bacillati</taxon>
        <taxon>Actinomycetota</taxon>
        <taxon>Actinomycetes</taxon>
        <taxon>Kitasatosporales</taxon>
        <taxon>Streptomycetaceae</taxon>
        <taxon>Streptomyces</taxon>
    </lineage>
</organism>
<evidence type="ECO:0000259" key="3">
    <source>
        <dbReference type="Pfam" id="PF20434"/>
    </source>
</evidence>
<evidence type="ECO:0000313" key="4">
    <source>
        <dbReference type="EMBL" id="MDV7223162.1"/>
    </source>
</evidence>
<dbReference type="PANTHER" id="PTHR48081:SF13">
    <property type="entry name" value="ALPHA_BETA HYDROLASE"/>
    <property type="match status" value="1"/>
</dbReference>
<dbReference type="Pfam" id="PF20434">
    <property type="entry name" value="BD-FAE"/>
    <property type="match status" value="1"/>
</dbReference>
<dbReference type="Proteomes" id="UP001187346">
    <property type="component" value="Unassembled WGS sequence"/>
</dbReference>
<dbReference type="Gene3D" id="3.40.50.1820">
    <property type="entry name" value="alpha/beta hydrolase"/>
    <property type="match status" value="1"/>
</dbReference>
<dbReference type="InterPro" id="IPR049492">
    <property type="entry name" value="BD-FAE-like_dom"/>
</dbReference>
<dbReference type="PANTHER" id="PTHR48081">
    <property type="entry name" value="AB HYDROLASE SUPERFAMILY PROTEIN C4A8.06C"/>
    <property type="match status" value="1"/>
</dbReference>
<dbReference type="InterPro" id="IPR050300">
    <property type="entry name" value="GDXG_lipolytic_enzyme"/>
</dbReference>
<protein>
    <submittedName>
        <fullName evidence="4">Alpha/beta hydrolase</fullName>
    </submittedName>
</protein>
<feature type="domain" description="BD-FAE-like" evidence="3">
    <location>
        <begin position="82"/>
        <end position="298"/>
    </location>
</feature>
<evidence type="ECO:0000313" key="5">
    <source>
        <dbReference type="Proteomes" id="UP001187346"/>
    </source>
</evidence>
<dbReference type="SUPFAM" id="SSF53474">
    <property type="entry name" value="alpha/beta-Hydrolases"/>
    <property type="match status" value="1"/>
</dbReference>
<keyword evidence="5" id="KW-1185">Reference proteome</keyword>
<feature type="region of interest" description="Disordered" evidence="2">
    <location>
        <begin position="1"/>
        <end position="24"/>
    </location>
</feature>
<proteinExistence type="predicted"/>
<dbReference type="InterPro" id="IPR029058">
    <property type="entry name" value="AB_hydrolase_fold"/>
</dbReference>
<name>A0ABU4FRD8_9ACTN</name>
<gene>
    <name evidence="4" type="ORF">R5A26_45310</name>
</gene>
<evidence type="ECO:0000256" key="1">
    <source>
        <dbReference type="ARBA" id="ARBA00022801"/>
    </source>
</evidence>
<keyword evidence="1 4" id="KW-0378">Hydrolase</keyword>
<dbReference type="RefSeq" id="WP_317775724.1">
    <property type="nucleotide sequence ID" value="NZ_JAWMAJ010000287.1"/>
</dbReference>
<accession>A0ABU4FRD8</accession>
<evidence type="ECO:0000256" key="2">
    <source>
        <dbReference type="SAM" id="MobiDB-lite"/>
    </source>
</evidence>
<reference evidence="4 5" key="1">
    <citation type="submission" date="2023-10" db="EMBL/GenBank/DDBJ databases">
        <title>Characterization of rhizosphere-enriched actinobacteria from wheat plants lab-grown on chernevaya soil.</title>
        <authorList>
            <person name="Tikhonova E.N."/>
            <person name="Konopkin A."/>
            <person name="Kravchenko I.K."/>
        </authorList>
    </citation>
    <scope>NUCLEOTIDE SEQUENCE [LARGE SCALE GENOMIC DNA]</scope>
    <source>
        <strain evidence="4 5">RR29</strain>
    </source>
</reference>
<dbReference type="GO" id="GO:0016787">
    <property type="term" value="F:hydrolase activity"/>
    <property type="evidence" value="ECO:0007669"/>
    <property type="project" value="UniProtKB-KW"/>
</dbReference>